<dbReference type="NCBIfam" id="TIGR01032">
    <property type="entry name" value="rplT_bact"/>
    <property type="match status" value="1"/>
</dbReference>
<dbReference type="AlphaFoldDB" id="A0A1F8BK90"/>
<keyword evidence="5 7" id="KW-0687">Ribonucleoprotein</keyword>
<dbReference type="Gene3D" id="6.10.160.10">
    <property type="match status" value="1"/>
</dbReference>
<evidence type="ECO:0000256" key="1">
    <source>
        <dbReference type="ARBA" id="ARBA00007698"/>
    </source>
</evidence>
<dbReference type="GO" id="GO:0019843">
    <property type="term" value="F:rRNA binding"/>
    <property type="evidence" value="ECO:0007669"/>
    <property type="project" value="UniProtKB-UniRule"/>
</dbReference>
<keyword evidence="4 7" id="KW-0689">Ribosomal protein</keyword>
<keyword evidence="3 7" id="KW-0694">RNA-binding</keyword>
<evidence type="ECO:0000313" key="10">
    <source>
        <dbReference type="Proteomes" id="UP000177082"/>
    </source>
</evidence>
<dbReference type="FunFam" id="1.10.1900.20:FF:000001">
    <property type="entry name" value="50S ribosomal protein L20"/>
    <property type="match status" value="1"/>
</dbReference>
<protein>
    <recommendedName>
        <fullName evidence="6 7">Large ribosomal subunit protein bL20</fullName>
    </recommendedName>
</protein>
<evidence type="ECO:0000256" key="7">
    <source>
        <dbReference type="HAMAP-Rule" id="MF_00382"/>
    </source>
</evidence>
<dbReference type="STRING" id="1802519.A2961_04430"/>
<dbReference type="GO" id="GO:1990904">
    <property type="term" value="C:ribonucleoprotein complex"/>
    <property type="evidence" value="ECO:0007669"/>
    <property type="project" value="UniProtKB-KW"/>
</dbReference>
<dbReference type="CDD" id="cd07026">
    <property type="entry name" value="Ribosomal_L20"/>
    <property type="match status" value="1"/>
</dbReference>
<reference evidence="9 10" key="1">
    <citation type="journal article" date="2016" name="Nat. Commun.">
        <title>Thousands of microbial genomes shed light on interconnected biogeochemical processes in an aquifer system.</title>
        <authorList>
            <person name="Anantharaman K."/>
            <person name="Brown C.T."/>
            <person name="Hug L.A."/>
            <person name="Sharon I."/>
            <person name="Castelle C.J."/>
            <person name="Probst A.J."/>
            <person name="Thomas B.C."/>
            <person name="Singh A."/>
            <person name="Wilkins M.J."/>
            <person name="Karaoz U."/>
            <person name="Brodie E.L."/>
            <person name="Williams K.H."/>
            <person name="Hubbard S.S."/>
            <person name="Banfield J.F."/>
        </authorList>
    </citation>
    <scope>NUCLEOTIDE SEQUENCE [LARGE SCALE GENOMIC DNA]</scope>
</reference>
<dbReference type="InterPro" id="IPR035566">
    <property type="entry name" value="Ribosomal_protein_bL20_C"/>
</dbReference>
<dbReference type="SUPFAM" id="SSF74731">
    <property type="entry name" value="Ribosomal protein L20"/>
    <property type="match status" value="1"/>
</dbReference>
<dbReference type="GO" id="GO:0005840">
    <property type="term" value="C:ribosome"/>
    <property type="evidence" value="ECO:0007669"/>
    <property type="project" value="UniProtKB-KW"/>
</dbReference>
<name>A0A1F8BK90_9BACT</name>
<dbReference type="Pfam" id="PF00453">
    <property type="entry name" value="Ribosomal_L20"/>
    <property type="match status" value="1"/>
</dbReference>
<dbReference type="GO" id="GO:0006412">
    <property type="term" value="P:translation"/>
    <property type="evidence" value="ECO:0007669"/>
    <property type="project" value="InterPro"/>
</dbReference>
<accession>A0A1F8BK90</accession>
<dbReference type="HAMAP" id="MF_00382">
    <property type="entry name" value="Ribosomal_bL20"/>
    <property type="match status" value="1"/>
</dbReference>
<dbReference type="InterPro" id="IPR005813">
    <property type="entry name" value="Ribosomal_bL20"/>
</dbReference>
<dbReference type="EMBL" id="MGHF01000006">
    <property type="protein sequence ID" value="OGM64476.1"/>
    <property type="molecule type" value="Genomic_DNA"/>
</dbReference>
<keyword evidence="2 7" id="KW-0699">rRNA-binding</keyword>
<organism evidence="9 10">
    <name type="scientific">Candidatus Woesebacteria bacterium RIFCSPLOWO2_01_FULL_39_21</name>
    <dbReference type="NCBI Taxonomy" id="1802519"/>
    <lineage>
        <taxon>Bacteria</taxon>
        <taxon>Candidatus Woeseibacteriota</taxon>
    </lineage>
</organism>
<comment type="caution">
    <text evidence="9">The sequence shown here is derived from an EMBL/GenBank/DDBJ whole genome shotgun (WGS) entry which is preliminary data.</text>
</comment>
<comment type="function">
    <text evidence="7 8">Binds directly to 23S ribosomal RNA and is necessary for the in vitro assembly process of the 50S ribosomal subunit. It is not involved in the protein synthesizing functions of that subunit.</text>
</comment>
<dbReference type="PANTHER" id="PTHR10986">
    <property type="entry name" value="39S RIBOSOMAL PROTEIN L20"/>
    <property type="match status" value="1"/>
</dbReference>
<dbReference type="Proteomes" id="UP000177082">
    <property type="component" value="Unassembled WGS sequence"/>
</dbReference>
<evidence type="ECO:0000313" key="9">
    <source>
        <dbReference type="EMBL" id="OGM64476.1"/>
    </source>
</evidence>
<dbReference type="GO" id="GO:0003735">
    <property type="term" value="F:structural constituent of ribosome"/>
    <property type="evidence" value="ECO:0007669"/>
    <property type="project" value="InterPro"/>
</dbReference>
<proteinExistence type="inferred from homology"/>
<evidence type="ECO:0000256" key="5">
    <source>
        <dbReference type="ARBA" id="ARBA00023274"/>
    </source>
</evidence>
<sequence length="120" mass="13719">MTRVKSIETKHKKIREMAKGFKHAKRRRFGAAKEAVLHAGQYSYIGRRLRKRDLRKLWITRLNAAVRQNGISYSKFIAGLKSNKIALDRKILADIAVADPDTFKEIVSRVYSSNSSSKLS</sequence>
<dbReference type="PROSITE" id="PS00937">
    <property type="entry name" value="RIBOSOMAL_L20"/>
    <property type="match status" value="1"/>
</dbReference>
<evidence type="ECO:0000256" key="3">
    <source>
        <dbReference type="ARBA" id="ARBA00022884"/>
    </source>
</evidence>
<dbReference type="PRINTS" id="PR00062">
    <property type="entry name" value="RIBOSOMALL20"/>
</dbReference>
<dbReference type="GO" id="GO:0000027">
    <property type="term" value="P:ribosomal large subunit assembly"/>
    <property type="evidence" value="ECO:0007669"/>
    <property type="project" value="UniProtKB-UniRule"/>
</dbReference>
<evidence type="ECO:0000256" key="6">
    <source>
        <dbReference type="ARBA" id="ARBA00035172"/>
    </source>
</evidence>
<gene>
    <name evidence="7" type="primary">rplT</name>
    <name evidence="9" type="ORF">A2961_04430</name>
</gene>
<dbReference type="InterPro" id="IPR049946">
    <property type="entry name" value="RIBOSOMAL_L20_CS"/>
</dbReference>
<evidence type="ECO:0000256" key="8">
    <source>
        <dbReference type="RuleBase" id="RU000560"/>
    </source>
</evidence>
<evidence type="ECO:0000256" key="4">
    <source>
        <dbReference type="ARBA" id="ARBA00022980"/>
    </source>
</evidence>
<comment type="similarity">
    <text evidence="1 7 8">Belongs to the bacterial ribosomal protein bL20 family.</text>
</comment>
<dbReference type="Gene3D" id="1.10.1900.20">
    <property type="entry name" value="Ribosomal protein L20"/>
    <property type="match status" value="1"/>
</dbReference>
<evidence type="ECO:0000256" key="2">
    <source>
        <dbReference type="ARBA" id="ARBA00022730"/>
    </source>
</evidence>